<organism evidence="2 3">
    <name type="scientific">Pipistrellus nathusii</name>
    <name type="common">Nathusius' pipistrelle</name>
    <dbReference type="NCBI Taxonomy" id="59473"/>
    <lineage>
        <taxon>Eukaryota</taxon>
        <taxon>Metazoa</taxon>
        <taxon>Chordata</taxon>
        <taxon>Craniata</taxon>
        <taxon>Vertebrata</taxon>
        <taxon>Euteleostomi</taxon>
        <taxon>Mammalia</taxon>
        <taxon>Eutheria</taxon>
        <taxon>Laurasiatheria</taxon>
        <taxon>Chiroptera</taxon>
        <taxon>Yangochiroptera</taxon>
        <taxon>Vespertilionidae</taxon>
        <taxon>Pipistrellus</taxon>
    </lineage>
</organism>
<proteinExistence type="predicted"/>
<evidence type="ECO:0000313" key="2">
    <source>
        <dbReference type="EMBL" id="CAK6433636.1"/>
    </source>
</evidence>
<dbReference type="Proteomes" id="UP001314169">
    <property type="component" value="Chromosome 10"/>
</dbReference>
<evidence type="ECO:0000256" key="1">
    <source>
        <dbReference type="SAM" id="MobiDB-lite"/>
    </source>
</evidence>
<accession>A0ABN9Z5M0</accession>
<sequence>MEHPLLDLVHYIEALLYCVCQALEILNSQATFRRGYYLYFTDEQNEAELNAGVRNETQLPSVPKPLSTTHAMASKSGDEGGQPVRRQEGGMRSGQGPEELEGPEQPAGALQGV</sequence>
<feature type="compositionally biased region" description="Low complexity" evidence="1">
    <location>
        <begin position="103"/>
        <end position="113"/>
    </location>
</feature>
<gene>
    <name evidence="2" type="ORF">MPIPNATIZW_LOCUS1942</name>
</gene>
<evidence type="ECO:0000313" key="3">
    <source>
        <dbReference type="Proteomes" id="UP001314169"/>
    </source>
</evidence>
<dbReference type="EMBL" id="OY882867">
    <property type="protein sequence ID" value="CAK6433636.1"/>
    <property type="molecule type" value="Genomic_DNA"/>
</dbReference>
<protein>
    <submittedName>
        <fullName evidence="2">Uncharacterized protein</fullName>
    </submittedName>
</protein>
<feature type="compositionally biased region" description="Polar residues" evidence="1">
    <location>
        <begin position="55"/>
        <end position="71"/>
    </location>
</feature>
<keyword evidence="3" id="KW-1185">Reference proteome</keyword>
<name>A0ABN9Z5M0_PIPNA</name>
<reference evidence="2" key="1">
    <citation type="submission" date="2023-12" db="EMBL/GenBank/DDBJ databases">
        <authorList>
            <person name="Brown T."/>
        </authorList>
    </citation>
    <scope>NUCLEOTIDE SEQUENCE</scope>
</reference>
<feature type="region of interest" description="Disordered" evidence="1">
    <location>
        <begin position="51"/>
        <end position="113"/>
    </location>
</feature>